<keyword evidence="3" id="KW-1185">Reference proteome</keyword>
<keyword evidence="1" id="KW-0812">Transmembrane</keyword>
<dbReference type="OrthoDB" id="5959274at2"/>
<evidence type="ECO:0000313" key="3">
    <source>
        <dbReference type="Proteomes" id="UP000011859"/>
    </source>
</evidence>
<feature type="transmembrane region" description="Helical" evidence="1">
    <location>
        <begin position="87"/>
        <end position="107"/>
    </location>
</feature>
<keyword evidence="1" id="KW-0472">Membrane</keyword>
<accession>M4NA23</accession>
<dbReference type="KEGG" id="rhd:R2APBS1_0021"/>
<dbReference type="EMBL" id="CP003470">
    <property type="protein sequence ID" value="AGG87209.1"/>
    <property type="molecule type" value="Genomic_DNA"/>
</dbReference>
<dbReference type="AlphaFoldDB" id="M4NA23"/>
<name>M4NA23_9GAMM</name>
<feature type="transmembrane region" description="Helical" evidence="1">
    <location>
        <begin position="52"/>
        <end position="75"/>
    </location>
</feature>
<sequence length="491" mass="53271" precursor="true">MNLSQLLQIPWYSAHRPLRWMTVLVFALCSAGALALGLLAGRPDAWRGAAMLYGIGLFFVWAFFLPLSLLLAIDARRLRVPGVQRPIFASLCLYGALGLGLPLAVLARAGQPLLPATALLALLGTGGMLFALMPRYLAIVIGLTPSLLSGLWRHFDLPGFTDPRTVEVMLLLIPVLLLCCAWRWRQLLRVSNGQASGWNSPMVLQFRNGSWGLWSQVGEQRLLCQRPGWLQPAVDLDDVGPTQPHRALRVALGGWYLPLTLSSHLRQLALLLGIVAVPVLSILLLDYLGPHDRNNTDLLKGSLVGGLGTLGVIAGPMISALSLLWLSKRWQRVNGELPLLALLPGLGGHAHVRWQLLRAALGLPLLMHALVLLLVGVAMLCWHGHVAMLSFLLLAQLGTTTITVAAMLNLFGGRALPIWGAGLLLMIAIALTLLSMLLPVLALGRHPLHGAASTLPPLVLSWLLFGAAMVWLGRRGWRGMQRLPHPFLAQP</sequence>
<protein>
    <submittedName>
        <fullName evidence="2">Uncharacterized protein</fullName>
    </submittedName>
</protein>
<feature type="transmembrane region" description="Helical" evidence="1">
    <location>
        <begin position="301"/>
        <end position="326"/>
    </location>
</feature>
<dbReference type="STRING" id="666685.R2APBS1_0021"/>
<evidence type="ECO:0000313" key="2">
    <source>
        <dbReference type="EMBL" id="AGG87209.1"/>
    </source>
</evidence>
<feature type="transmembrane region" description="Helical" evidence="1">
    <location>
        <begin position="386"/>
        <end position="411"/>
    </location>
</feature>
<evidence type="ECO:0000256" key="1">
    <source>
        <dbReference type="SAM" id="Phobius"/>
    </source>
</evidence>
<feature type="transmembrane region" description="Helical" evidence="1">
    <location>
        <begin position="423"/>
        <end position="443"/>
    </location>
</feature>
<proteinExistence type="predicted"/>
<feature type="transmembrane region" description="Helical" evidence="1">
    <location>
        <begin position="268"/>
        <end position="289"/>
    </location>
</feature>
<dbReference type="eggNOG" id="ENOG5031E9H">
    <property type="taxonomic scope" value="Bacteria"/>
</dbReference>
<feature type="transmembrane region" description="Helical" evidence="1">
    <location>
        <begin position="136"/>
        <end position="155"/>
    </location>
</feature>
<dbReference type="Proteomes" id="UP000011859">
    <property type="component" value="Chromosome"/>
</dbReference>
<feature type="transmembrane region" description="Helical" evidence="1">
    <location>
        <begin position="113"/>
        <end position="131"/>
    </location>
</feature>
<gene>
    <name evidence="2" type="ORF">R2APBS1_0021</name>
</gene>
<feature type="transmembrane region" description="Helical" evidence="1">
    <location>
        <begin position="359"/>
        <end position="380"/>
    </location>
</feature>
<reference evidence="2 3" key="1">
    <citation type="submission" date="2012-04" db="EMBL/GenBank/DDBJ databases">
        <title>Complete genome of Rhodanobacter sp. 2APBS1.</title>
        <authorList>
            <consortium name="US DOE Joint Genome Institute"/>
            <person name="Huntemann M."/>
            <person name="Wei C.-L."/>
            <person name="Han J."/>
            <person name="Detter J.C."/>
            <person name="Han C."/>
            <person name="Tapia R."/>
            <person name="Munk A.C.C."/>
            <person name="Chen A."/>
            <person name="Krypides N."/>
            <person name="Mavromatis K."/>
            <person name="Markowitz V."/>
            <person name="Szeto E."/>
            <person name="Ivanova N."/>
            <person name="Mikhailova N."/>
            <person name="Ovchinnikova G."/>
            <person name="Pagani I."/>
            <person name="Pati A."/>
            <person name="Goodwin L."/>
            <person name="Peters L."/>
            <person name="Pitluck S."/>
            <person name="Woyke T."/>
            <person name="Prakash O."/>
            <person name="Elkins J."/>
            <person name="Brown S."/>
            <person name="Palumbo A."/>
            <person name="Hemme C."/>
            <person name="Zhou J."/>
            <person name="Watson D."/>
            <person name="Jardine P."/>
            <person name="Kostka J."/>
            <person name="Green S."/>
        </authorList>
    </citation>
    <scope>NUCLEOTIDE SEQUENCE [LARGE SCALE GENOMIC DNA]</scope>
    <source>
        <strain evidence="2 3">2APBS1</strain>
    </source>
</reference>
<keyword evidence="1" id="KW-1133">Transmembrane helix</keyword>
<feature type="transmembrane region" description="Helical" evidence="1">
    <location>
        <begin position="20"/>
        <end position="40"/>
    </location>
</feature>
<organism evidence="2 3">
    <name type="scientific">Rhodanobacter denitrificans</name>
    <dbReference type="NCBI Taxonomy" id="666685"/>
    <lineage>
        <taxon>Bacteria</taxon>
        <taxon>Pseudomonadati</taxon>
        <taxon>Pseudomonadota</taxon>
        <taxon>Gammaproteobacteria</taxon>
        <taxon>Lysobacterales</taxon>
        <taxon>Rhodanobacteraceae</taxon>
        <taxon>Rhodanobacter</taxon>
    </lineage>
</organism>
<feature type="transmembrane region" description="Helical" evidence="1">
    <location>
        <begin position="455"/>
        <end position="473"/>
    </location>
</feature>
<dbReference type="RefSeq" id="WP_015446352.1">
    <property type="nucleotide sequence ID" value="NC_020541.1"/>
</dbReference>
<dbReference type="HOGENOM" id="CLU_546092_0_0_6"/>
<feature type="transmembrane region" description="Helical" evidence="1">
    <location>
        <begin position="167"/>
        <end position="184"/>
    </location>
</feature>